<organism evidence="2 3">
    <name type="scientific">Hondaea fermentalgiana</name>
    <dbReference type="NCBI Taxonomy" id="2315210"/>
    <lineage>
        <taxon>Eukaryota</taxon>
        <taxon>Sar</taxon>
        <taxon>Stramenopiles</taxon>
        <taxon>Bigyra</taxon>
        <taxon>Labyrinthulomycetes</taxon>
        <taxon>Thraustochytrida</taxon>
        <taxon>Thraustochytriidae</taxon>
        <taxon>Hondaea</taxon>
    </lineage>
</organism>
<dbReference type="PANTHER" id="PTHR10845:SF192">
    <property type="entry name" value="DOUBLE HIT, ISOFORM B"/>
    <property type="match status" value="1"/>
</dbReference>
<gene>
    <name evidence="2" type="ORF">FCC1311_065432</name>
</gene>
<dbReference type="InterPro" id="IPR016137">
    <property type="entry name" value="RGS"/>
</dbReference>
<accession>A0A2R5GR14</accession>
<sequence>MGSLVLATALTDLDMQTARLSTILRSRVLTSFLREYADSQYSSESLAFLQAELTFREHFVSYERKGTLDEEVQKIFDTYIDENKAEMQICLTSDEYTEVMAKEGKPEMYSRDMFFPYTDNPKLTVERDIFPRFRKSEFFADMKERVDNPVRPYLETVAVKRKSILDRDIGFDTSKPYDFSFEEIIEDRDLSKVFLDYLEKQHCGENLKCVMQIQDYKARWNDASAGPEESQDRAFAIYFSFLQPGCPEEVSAESIVRHEVGGLLARKKPPLDMYDKLLASLLVQLKQQDFEGFKKSGQWGDLSFVVREMEAKRRAMMRKQSSSACALM</sequence>
<dbReference type="InterPro" id="IPR044926">
    <property type="entry name" value="RGS_subdomain_2"/>
</dbReference>
<protein>
    <submittedName>
        <fullName evidence="2">Regulator of G-protein signaling 18</fullName>
    </submittedName>
</protein>
<dbReference type="SUPFAM" id="SSF48097">
    <property type="entry name" value="Regulator of G-protein signaling, RGS"/>
    <property type="match status" value="2"/>
</dbReference>
<dbReference type="InParanoid" id="A0A2R5GR14"/>
<dbReference type="OrthoDB" id="196547at2759"/>
<evidence type="ECO:0000313" key="3">
    <source>
        <dbReference type="Proteomes" id="UP000241890"/>
    </source>
</evidence>
<dbReference type="InterPro" id="IPR036305">
    <property type="entry name" value="RGS_sf"/>
</dbReference>
<dbReference type="SMART" id="SM00315">
    <property type="entry name" value="RGS"/>
    <property type="match status" value="2"/>
</dbReference>
<feature type="domain" description="RGS" evidence="1">
    <location>
        <begin position="180"/>
        <end position="303"/>
    </location>
</feature>
<dbReference type="PROSITE" id="PS50132">
    <property type="entry name" value="RGS"/>
    <property type="match status" value="2"/>
</dbReference>
<dbReference type="EMBL" id="BEYU01000074">
    <property type="protein sequence ID" value="GBG30324.1"/>
    <property type="molecule type" value="Genomic_DNA"/>
</dbReference>
<dbReference type="PANTHER" id="PTHR10845">
    <property type="entry name" value="REGULATOR OF G PROTEIN SIGNALING"/>
    <property type="match status" value="1"/>
</dbReference>
<proteinExistence type="predicted"/>
<keyword evidence="3" id="KW-1185">Reference proteome</keyword>
<reference evidence="2 3" key="1">
    <citation type="submission" date="2017-12" db="EMBL/GenBank/DDBJ databases">
        <title>Sequencing, de novo assembly and annotation of complete genome of a new Thraustochytrid species, strain FCC1311.</title>
        <authorList>
            <person name="Sedici K."/>
            <person name="Godart F."/>
            <person name="Aiese Cigliano R."/>
            <person name="Sanseverino W."/>
            <person name="Barakat M."/>
            <person name="Ortet P."/>
            <person name="Marechal E."/>
            <person name="Cagnac O."/>
            <person name="Amato A."/>
        </authorList>
    </citation>
    <scope>NUCLEOTIDE SEQUENCE [LARGE SCALE GENOMIC DNA]</scope>
</reference>
<comment type="caution">
    <text evidence="2">The sequence shown here is derived from an EMBL/GenBank/DDBJ whole genome shotgun (WGS) entry which is preliminary data.</text>
</comment>
<name>A0A2R5GR14_9STRA</name>
<dbReference type="Proteomes" id="UP000241890">
    <property type="component" value="Unassembled WGS sequence"/>
</dbReference>
<evidence type="ECO:0000313" key="2">
    <source>
        <dbReference type="EMBL" id="GBG30324.1"/>
    </source>
</evidence>
<dbReference type="Gene3D" id="1.10.167.10">
    <property type="entry name" value="Regulator of G-protein Signalling 4, domain 2"/>
    <property type="match status" value="2"/>
</dbReference>
<dbReference type="AlphaFoldDB" id="A0A2R5GR14"/>
<feature type="domain" description="RGS" evidence="1">
    <location>
        <begin position="19"/>
        <end position="143"/>
    </location>
</feature>
<evidence type="ECO:0000259" key="1">
    <source>
        <dbReference type="PROSITE" id="PS50132"/>
    </source>
</evidence>
<dbReference type="Pfam" id="PF00615">
    <property type="entry name" value="RGS"/>
    <property type="match status" value="2"/>
</dbReference>